<feature type="transmembrane region" description="Helical" evidence="1">
    <location>
        <begin position="70"/>
        <end position="89"/>
    </location>
</feature>
<dbReference type="EMBL" id="HBUF01057858">
    <property type="protein sequence ID" value="CAG6624683.1"/>
    <property type="molecule type" value="Transcribed_RNA"/>
</dbReference>
<accession>A0A8D8Q451</accession>
<evidence type="ECO:0000256" key="1">
    <source>
        <dbReference type="SAM" id="Phobius"/>
    </source>
</evidence>
<keyword evidence="1" id="KW-1133">Transmembrane helix</keyword>
<feature type="transmembrane region" description="Helical" evidence="1">
    <location>
        <begin position="12"/>
        <end position="35"/>
    </location>
</feature>
<organism evidence="2">
    <name type="scientific">Cacopsylla melanoneura</name>
    <dbReference type="NCBI Taxonomy" id="428564"/>
    <lineage>
        <taxon>Eukaryota</taxon>
        <taxon>Metazoa</taxon>
        <taxon>Ecdysozoa</taxon>
        <taxon>Arthropoda</taxon>
        <taxon>Hexapoda</taxon>
        <taxon>Insecta</taxon>
        <taxon>Pterygota</taxon>
        <taxon>Neoptera</taxon>
        <taxon>Paraneoptera</taxon>
        <taxon>Hemiptera</taxon>
        <taxon>Sternorrhyncha</taxon>
        <taxon>Psylloidea</taxon>
        <taxon>Psyllidae</taxon>
        <taxon>Psyllinae</taxon>
        <taxon>Cacopsylla</taxon>
    </lineage>
</organism>
<keyword evidence="1" id="KW-0472">Membrane</keyword>
<dbReference type="AlphaFoldDB" id="A0A8D8Q451"/>
<sequence>MLLSLRQSTCRTMYRFFFFSFSVLTYKNTVFSLVLISESRYTLYHIIPDYHGVMLLSLRQSTCRTMYRFFFFSFSVLTYKNTVFSLVLISESRYTLYHTILDYHVVMLQCTL</sequence>
<reference evidence="2" key="1">
    <citation type="submission" date="2021-05" db="EMBL/GenBank/DDBJ databases">
        <authorList>
            <person name="Alioto T."/>
            <person name="Alioto T."/>
            <person name="Gomez Garrido J."/>
        </authorList>
    </citation>
    <scope>NUCLEOTIDE SEQUENCE</scope>
</reference>
<evidence type="ECO:0000313" key="2">
    <source>
        <dbReference type="EMBL" id="CAG6624683.1"/>
    </source>
</evidence>
<protein>
    <submittedName>
        <fullName evidence="2">Uncharacterized protein</fullName>
    </submittedName>
</protein>
<name>A0A8D8Q451_9HEMI</name>
<keyword evidence="1" id="KW-0812">Transmembrane</keyword>
<proteinExistence type="predicted"/>